<feature type="transmembrane region" description="Helical" evidence="6">
    <location>
        <begin position="349"/>
        <end position="367"/>
    </location>
</feature>
<organism evidence="8 9">
    <name type="scientific">Aspergillus pseudoustus</name>
    <dbReference type="NCBI Taxonomy" id="1810923"/>
    <lineage>
        <taxon>Eukaryota</taxon>
        <taxon>Fungi</taxon>
        <taxon>Dikarya</taxon>
        <taxon>Ascomycota</taxon>
        <taxon>Pezizomycotina</taxon>
        <taxon>Eurotiomycetes</taxon>
        <taxon>Eurotiomycetidae</taxon>
        <taxon>Eurotiales</taxon>
        <taxon>Aspergillaceae</taxon>
        <taxon>Aspergillus</taxon>
        <taxon>Aspergillus subgen. Nidulantes</taxon>
    </lineage>
</organism>
<comment type="similarity">
    <text evidence="2">Belongs to the major facilitator superfamily. Sugar transporter (TC 2.A.1.1) family.</text>
</comment>
<sequence>MAPATSPDLMARLGELKATPTMVLFALCISVSAWICVYDFAYGGIVLIMTAFNQSFGHCSGPGSPCQLSALQQSLMSLTSLFIALGGALGGFPATYLGRRGTMQIGSVVTAIGAAGMLGTSGSYLNYMVCKCLGAIGIGILYSTAPVYGAECVFPRQRGLLLALFNIGQALGSLTAAAVCLGTAHMASDWAWKIPIACQIPLGVGFALSLFYFPESPRWLLLRQQTERAQQSLARFYHMEDDDELLRQQLDTIQHYINIERNGRASVSFLDILRQGNLRRTAISSLVLVGLAISGIAFVTPYATLFLGNVGVSNPYLVNVYIGLCTFAGAIVGPPAVERLGRRVTMISGYAGMATCMLVFAAVNTALGQTNAHAQRTVVAFICLWSFIFGASVGPTAWVASPEMHSVRLRTYGQAFSIAVYQTFSFAASFWSPYMIGQEYGNMGTAVGYFYCGVSLVVMVLIFLFMPETGRLSLEQIDDYFLSGRPAWHTTLGGNRLIMKGTHYSSACP</sequence>
<proteinExistence type="inferred from homology"/>
<feature type="transmembrane region" description="Helical" evidence="6">
    <location>
        <begin position="446"/>
        <end position="466"/>
    </location>
</feature>
<keyword evidence="5 6" id="KW-0472">Membrane</keyword>
<evidence type="ECO:0000259" key="7">
    <source>
        <dbReference type="PROSITE" id="PS50850"/>
    </source>
</evidence>
<feature type="transmembrane region" description="Helical" evidence="6">
    <location>
        <begin position="21"/>
        <end position="50"/>
    </location>
</feature>
<dbReference type="Gene3D" id="1.20.1250.20">
    <property type="entry name" value="MFS general substrate transporter like domains"/>
    <property type="match status" value="1"/>
</dbReference>
<comment type="caution">
    <text evidence="8">The sequence shown here is derived from an EMBL/GenBank/DDBJ whole genome shotgun (WGS) entry which is preliminary data.</text>
</comment>
<feature type="transmembrane region" description="Helical" evidence="6">
    <location>
        <begin position="70"/>
        <end position="89"/>
    </location>
</feature>
<feature type="transmembrane region" description="Helical" evidence="6">
    <location>
        <begin position="124"/>
        <end position="148"/>
    </location>
</feature>
<dbReference type="SUPFAM" id="SSF103473">
    <property type="entry name" value="MFS general substrate transporter"/>
    <property type="match status" value="1"/>
</dbReference>
<keyword evidence="9" id="KW-1185">Reference proteome</keyword>
<evidence type="ECO:0000256" key="6">
    <source>
        <dbReference type="SAM" id="Phobius"/>
    </source>
</evidence>
<evidence type="ECO:0000256" key="5">
    <source>
        <dbReference type="ARBA" id="ARBA00023136"/>
    </source>
</evidence>
<dbReference type="Proteomes" id="UP001610446">
    <property type="component" value="Unassembled WGS sequence"/>
</dbReference>
<feature type="domain" description="Major facilitator superfamily (MFS) profile" evidence="7">
    <location>
        <begin position="25"/>
        <end position="470"/>
    </location>
</feature>
<feature type="transmembrane region" description="Helical" evidence="6">
    <location>
        <begin position="190"/>
        <end position="213"/>
    </location>
</feature>
<evidence type="ECO:0000313" key="8">
    <source>
        <dbReference type="EMBL" id="KAL2841852.1"/>
    </source>
</evidence>
<feature type="transmembrane region" description="Helical" evidence="6">
    <location>
        <begin position="412"/>
        <end position="434"/>
    </location>
</feature>
<evidence type="ECO:0000256" key="4">
    <source>
        <dbReference type="ARBA" id="ARBA00022989"/>
    </source>
</evidence>
<gene>
    <name evidence="8" type="ORF">BJY01DRAFT_249348</name>
</gene>
<comment type="subcellular location">
    <subcellularLocation>
        <location evidence="1">Membrane</location>
        <topology evidence="1">Multi-pass membrane protein</topology>
    </subcellularLocation>
</comment>
<dbReference type="InterPro" id="IPR005828">
    <property type="entry name" value="MFS_sugar_transport-like"/>
</dbReference>
<name>A0ABR4JP91_9EURO</name>
<dbReference type="PANTHER" id="PTHR48022">
    <property type="entry name" value="PLASTIDIC GLUCOSE TRANSPORTER 4"/>
    <property type="match status" value="1"/>
</dbReference>
<evidence type="ECO:0000256" key="3">
    <source>
        <dbReference type="ARBA" id="ARBA00022692"/>
    </source>
</evidence>
<dbReference type="InterPro" id="IPR020846">
    <property type="entry name" value="MFS_dom"/>
</dbReference>
<evidence type="ECO:0000313" key="9">
    <source>
        <dbReference type="Proteomes" id="UP001610446"/>
    </source>
</evidence>
<reference evidence="8 9" key="1">
    <citation type="submission" date="2024-07" db="EMBL/GenBank/DDBJ databases">
        <title>Section-level genome sequencing and comparative genomics of Aspergillus sections Usti and Cavernicolus.</title>
        <authorList>
            <consortium name="Lawrence Berkeley National Laboratory"/>
            <person name="Nybo J.L."/>
            <person name="Vesth T.C."/>
            <person name="Theobald S."/>
            <person name="Frisvad J.C."/>
            <person name="Larsen T.O."/>
            <person name="Kjaerboelling I."/>
            <person name="Rothschild-Mancinelli K."/>
            <person name="Lyhne E.K."/>
            <person name="Kogle M.E."/>
            <person name="Barry K."/>
            <person name="Clum A."/>
            <person name="Na H."/>
            <person name="Ledsgaard L."/>
            <person name="Lin J."/>
            <person name="Lipzen A."/>
            <person name="Kuo A."/>
            <person name="Riley R."/>
            <person name="Mondo S."/>
            <person name="Labutti K."/>
            <person name="Haridas S."/>
            <person name="Pangalinan J."/>
            <person name="Salamov A.A."/>
            <person name="Simmons B.A."/>
            <person name="Magnuson J.K."/>
            <person name="Chen J."/>
            <person name="Drula E."/>
            <person name="Henrissat B."/>
            <person name="Wiebenga A."/>
            <person name="Lubbers R.J."/>
            <person name="Gomes A.C."/>
            <person name="Makela M.R."/>
            <person name="Stajich J."/>
            <person name="Grigoriev I.V."/>
            <person name="Mortensen U.H."/>
            <person name="De Vries R.P."/>
            <person name="Baker S.E."/>
            <person name="Andersen M.R."/>
        </authorList>
    </citation>
    <scope>NUCLEOTIDE SEQUENCE [LARGE SCALE GENOMIC DNA]</scope>
    <source>
        <strain evidence="8 9">CBS 123904</strain>
    </source>
</reference>
<evidence type="ECO:0000256" key="1">
    <source>
        <dbReference type="ARBA" id="ARBA00004141"/>
    </source>
</evidence>
<feature type="transmembrane region" description="Helical" evidence="6">
    <location>
        <begin position="101"/>
        <end position="118"/>
    </location>
</feature>
<keyword evidence="4 6" id="KW-1133">Transmembrane helix</keyword>
<protein>
    <submittedName>
        <fullName evidence="8">General substrate transporter</fullName>
    </submittedName>
</protein>
<feature type="transmembrane region" description="Helical" evidence="6">
    <location>
        <begin position="160"/>
        <end position="184"/>
    </location>
</feature>
<dbReference type="PROSITE" id="PS50850">
    <property type="entry name" value="MFS"/>
    <property type="match status" value="1"/>
</dbReference>
<dbReference type="PANTHER" id="PTHR48022:SF2">
    <property type="entry name" value="PLASTIDIC GLUCOSE TRANSPORTER 4"/>
    <property type="match status" value="1"/>
</dbReference>
<dbReference type="EMBL" id="JBFXLU010000105">
    <property type="protein sequence ID" value="KAL2841852.1"/>
    <property type="molecule type" value="Genomic_DNA"/>
</dbReference>
<evidence type="ECO:0000256" key="2">
    <source>
        <dbReference type="ARBA" id="ARBA00010992"/>
    </source>
</evidence>
<dbReference type="InterPro" id="IPR050360">
    <property type="entry name" value="MFS_Sugar_Transporters"/>
</dbReference>
<keyword evidence="3 6" id="KW-0812">Transmembrane</keyword>
<feature type="transmembrane region" description="Helical" evidence="6">
    <location>
        <begin position="282"/>
        <end position="304"/>
    </location>
</feature>
<feature type="transmembrane region" description="Helical" evidence="6">
    <location>
        <begin position="379"/>
        <end position="400"/>
    </location>
</feature>
<dbReference type="Pfam" id="PF00083">
    <property type="entry name" value="Sugar_tr"/>
    <property type="match status" value="1"/>
</dbReference>
<accession>A0ABR4JP91</accession>
<feature type="transmembrane region" description="Helical" evidence="6">
    <location>
        <begin position="316"/>
        <end position="337"/>
    </location>
</feature>
<dbReference type="InterPro" id="IPR036259">
    <property type="entry name" value="MFS_trans_sf"/>
</dbReference>